<organism evidence="3">
    <name type="scientific">uncultured Caudovirales phage</name>
    <dbReference type="NCBI Taxonomy" id="2100421"/>
    <lineage>
        <taxon>Viruses</taxon>
        <taxon>Duplodnaviria</taxon>
        <taxon>Heunggongvirae</taxon>
        <taxon>Uroviricota</taxon>
        <taxon>Caudoviricetes</taxon>
        <taxon>Peduoviridae</taxon>
        <taxon>Maltschvirus</taxon>
        <taxon>Maltschvirus maltsch</taxon>
    </lineage>
</organism>
<sequence length="164" mass="18732">MPITWSYNNQDEANAAMLPPDLQDGTYWGTVIKSEIIKGGKAKDDGTLTKDFLKLNIKIDLMPGTTFAEASFFDYASFFFLRKHFWESAGEEHQIKNPDENIYIGRRVQCVCKVETYYSNKHSENRKKLVVTDFVGNSKKESTSMNSVEPVISADPFIKEEIPF</sequence>
<protein>
    <submittedName>
        <fullName evidence="3">Uncharacterized protein</fullName>
    </submittedName>
</protein>
<dbReference type="EMBL" id="LR797389">
    <property type="protein sequence ID" value="CAB4212796.1"/>
    <property type="molecule type" value="Genomic_DNA"/>
</dbReference>
<accession>A0A6J5SF42</accession>
<proteinExistence type="predicted"/>
<reference evidence="3" key="1">
    <citation type="submission" date="2020-05" db="EMBL/GenBank/DDBJ databases">
        <authorList>
            <person name="Chiriac C."/>
            <person name="Salcher M."/>
            <person name="Ghai R."/>
            <person name="Kavagutti S V."/>
        </authorList>
    </citation>
    <scope>NUCLEOTIDE SEQUENCE</scope>
</reference>
<gene>
    <name evidence="2" type="ORF">UFOVP1089_20</name>
    <name evidence="3" type="ORF">UFOVP1443_39</name>
    <name evidence="1" type="ORF">UFOVP459_65</name>
</gene>
<evidence type="ECO:0000313" key="1">
    <source>
        <dbReference type="EMBL" id="CAB4144812.1"/>
    </source>
</evidence>
<dbReference type="EMBL" id="LR796424">
    <property type="protein sequence ID" value="CAB4144812.1"/>
    <property type="molecule type" value="Genomic_DNA"/>
</dbReference>
<name>A0A6J5SF42_9CAUD</name>
<evidence type="ECO:0000313" key="2">
    <source>
        <dbReference type="EMBL" id="CAB4182763.1"/>
    </source>
</evidence>
<evidence type="ECO:0000313" key="3">
    <source>
        <dbReference type="EMBL" id="CAB4212796.1"/>
    </source>
</evidence>
<dbReference type="EMBL" id="LR797029">
    <property type="protein sequence ID" value="CAB4182763.1"/>
    <property type="molecule type" value="Genomic_DNA"/>
</dbReference>